<sequence length="485" mass="52050">MATTYGPFEAVIGLEVHAQLLTRTKAFCGCATSFGDPPNTHTCPVCLGLPGALPVLNREAVRMAVSAALALGCAIQESSIFARKNYFYPDLPKGFQLSQYDRPLALRGVLEIETEAGKKRAGITRVHMEEDAGKNLHGIGGLSVVDLNRAGTPLIEIVGEPDLSSGAEAAEYLKRLREILMFIGVNDGNLEQGSFRCDANVSVRRAGEAKLGTRTELKNINSFRFVAEAIDLEIRRQIAVIEQGGRVRQQTRGYNAEKKETYLLRDKENESGYRYFPEPDLPPLVVDEAFLAEVRAALPEPPVDKRRRLTESLGLTPYAASVLTGHPQIAAFFEEAARLHGDAVKVANFVQSEVLRDTRTTGLTATFPVSPAQVAALLRLVDEGAISGKQAKEVYTEMAGTDRAPGDIVRDKGMAVMSDASAIEAIAASVIAANAKQAAAYRAGKTALLGYFVGQIMKQTGGSANPAVVNEVLKRLLEGAPVAGA</sequence>
<dbReference type="Gene3D" id="1.10.10.410">
    <property type="match status" value="1"/>
</dbReference>
<comment type="catalytic activity">
    <reaction evidence="10 11">
        <text>L-glutamyl-tRNA(Gln) + L-glutamine + ATP + H2O = L-glutaminyl-tRNA(Gln) + L-glutamate + ADP + phosphate + H(+)</text>
        <dbReference type="Rhea" id="RHEA:17521"/>
        <dbReference type="Rhea" id="RHEA-COMP:9681"/>
        <dbReference type="Rhea" id="RHEA-COMP:9684"/>
        <dbReference type="ChEBI" id="CHEBI:15377"/>
        <dbReference type="ChEBI" id="CHEBI:15378"/>
        <dbReference type="ChEBI" id="CHEBI:29985"/>
        <dbReference type="ChEBI" id="CHEBI:30616"/>
        <dbReference type="ChEBI" id="CHEBI:43474"/>
        <dbReference type="ChEBI" id="CHEBI:58359"/>
        <dbReference type="ChEBI" id="CHEBI:78520"/>
        <dbReference type="ChEBI" id="CHEBI:78521"/>
        <dbReference type="ChEBI" id="CHEBI:456216"/>
    </reaction>
</comment>
<evidence type="ECO:0000256" key="8">
    <source>
        <dbReference type="ARBA" id="ARBA00024799"/>
    </source>
</evidence>
<dbReference type="EMBL" id="JELY01002809">
    <property type="protein sequence ID" value="KYF51524.1"/>
    <property type="molecule type" value="Genomic_DNA"/>
</dbReference>
<dbReference type="InterPro" id="IPR018027">
    <property type="entry name" value="Asn/Gln_amidotransferase"/>
</dbReference>
<dbReference type="GO" id="GO:0016740">
    <property type="term" value="F:transferase activity"/>
    <property type="evidence" value="ECO:0007669"/>
    <property type="project" value="UniProtKB-KW"/>
</dbReference>
<dbReference type="GO" id="GO:0050566">
    <property type="term" value="F:asparaginyl-tRNA synthase (glutamine-hydrolyzing) activity"/>
    <property type="evidence" value="ECO:0007669"/>
    <property type="project" value="RHEA"/>
</dbReference>
<dbReference type="SUPFAM" id="SSF89095">
    <property type="entry name" value="GatB/YqeY motif"/>
    <property type="match status" value="1"/>
</dbReference>
<reference evidence="13 14" key="1">
    <citation type="submission" date="2014-02" db="EMBL/GenBank/DDBJ databases">
        <title>The small core and large imbalanced accessory genome model reveals a collaborative survival strategy of Sorangium cellulosum strains in nature.</title>
        <authorList>
            <person name="Han K."/>
            <person name="Peng R."/>
            <person name="Blom J."/>
            <person name="Li Y.-Z."/>
        </authorList>
    </citation>
    <scope>NUCLEOTIDE SEQUENCE [LARGE SCALE GENOMIC DNA]</scope>
    <source>
        <strain evidence="13 14">So0157-25</strain>
    </source>
</reference>
<evidence type="ECO:0000313" key="14">
    <source>
        <dbReference type="Proteomes" id="UP000075420"/>
    </source>
</evidence>
<comment type="similarity">
    <text evidence="1 11">Belongs to the GatB/GatE family. GatB subfamily.</text>
</comment>
<gene>
    <name evidence="11" type="primary">gatB</name>
    <name evidence="13" type="ORF">BE08_25055</name>
</gene>
<dbReference type="NCBIfam" id="NF004012">
    <property type="entry name" value="PRK05477.1-2"/>
    <property type="match status" value="1"/>
</dbReference>
<dbReference type="SMART" id="SM00845">
    <property type="entry name" value="GatB_Yqey"/>
    <property type="match status" value="1"/>
</dbReference>
<dbReference type="PANTHER" id="PTHR11659:SF0">
    <property type="entry name" value="GLUTAMYL-TRNA(GLN) AMIDOTRANSFERASE SUBUNIT B, MITOCHONDRIAL"/>
    <property type="match status" value="1"/>
</dbReference>
<evidence type="ECO:0000256" key="6">
    <source>
        <dbReference type="ARBA" id="ARBA00022840"/>
    </source>
</evidence>
<dbReference type="InterPro" id="IPR006075">
    <property type="entry name" value="Asn/Gln-tRNA_Trfase_suB/E_cat"/>
</dbReference>
<accession>A0A150P738</accession>
<dbReference type="HAMAP" id="MF_00121">
    <property type="entry name" value="GatB"/>
    <property type="match status" value="1"/>
</dbReference>
<comment type="subunit">
    <text evidence="2 11">Heterotrimer of A, B and C subunits.</text>
</comment>
<keyword evidence="5 11" id="KW-0547">Nucleotide-binding</keyword>
<comment type="function">
    <text evidence="8 11">Allows the formation of correctly charged Asn-tRNA(Asn) or Gln-tRNA(Gln) through the transamidation of misacylated Asp-tRNA(Asn) or Glu-tRNA(Gln) in organisms which lack either or both of asparaginyl-tRNA or glutaminyl-tRNA synthetases. The reaction takes place in the presence of glutamine and ATP through an activated phospho-Asp-tRNA(Asn) or phospho-Glu-tRNA(Gln).</text>
</comment>
<dbReference type="Proteomes" id="UP000075420">
    <property type="component" value="Unassembled WGS sequence"/>
</dbReference>
<evidence type="ECO:0000256" key="7">
    <source>
        <dbReference type="ARBA" id="ARBA00022917"/>
    </source>
</evidence>
<dbReference type="InterPro" id="IPR023168">
    <property type="entry name" value="GatB_Yqey_C_2"/>
</dbReference>
<evidence type="ECO:0000256" key="11">
    <source>
        <dbReference type="HAMAP-Rule" id="MF_00121"/>
    </source>
</evidence>
<dbReference type="GO" id="GO:0070681">
    <property type="term" value="P:glutaminyl-tRNAGln biosynthesis via transamidation"/>
    <property type="evidence" value="ECO:0007669"/>
    <property type="project" value="TreeGrafter"/>
</dbReference>
<dbReference type="Pfam" id="PF02637">
    <property type="entry name" value="GatB_Yqey"/>
    <property type="match status" value="1"/>
</dbReference>
<comment type="catalytic activity">
    <reaction evidence="9 11">
        <text>L-aspartyl-tRNA(Asn) + L-glutamine + ATP + H2O = L-asparaginyl-tRNA(Asn) + L-glutamate + ADP + phosphate + 2 H(+)</text>
        <dbReference type="Rhea" id="RHEA:14513"/>
        <dbReference type="Rhea" id="RHEA-COMP:9674"/>
        <dbReference type="Rhea" id="RHEA-COMP:9677"/>
        <dbReference type="ChEBI" id="CHEBI:15377"/>
        <dbReference type="ChEBI" id="CHEBI:15378"/>
        <dbReference type="ChEBI" id="CHEBI:29985"/>
        <dbReference type="ChEBI" id="CHEBI:30616"/>
        <dbReference type="ChEBI" id="CHEBI:43474"/>
        <dbReference type="ChEBI" id="CHEBI:58359"/>
        <dbReference type="ChEBI" id="CHEBI:78515"/>
        <dbReference type="ChEBI" id="CHEBI:78516"/>
        <dbReference type="ChEBI" id="CHEBI:456216"/>
    </reaction>
</comment>
<dbReference type="PANTHER" id="PTHR11659">
    <property type="entry name" value="GLUTAMYL-TRNA GLN AMIDOTRANSFERASE SUBUNIT B MITOCHONDRIAL AND PROKARYOTIC PET112-RELATED"/>
    <property type="match status" value="1"/>
</dbReference>
<dbReference type="InterPro" id="IPR014746">
    <property type="entry name" value="Gln_synth/guanido_kin_cat_dom"/>
</dbReference>
<evidence type="ECO:0000256" key="4">
    <source>
        <dbReference type="ARBA" id="ARBA00022598"/>
    </source>
</evidence>
<organism evidence="13 14">
    <name type="scientific">Sorangium cellulosum</name>
    <name type="common">Polyangium cellulosum</name>
    <dbReference type="NCBI Taxonomy" id="56"/>
    <lineage>
        <taxon>Bacteria</taxon>
        <taxon>Pseudomonadati</taxon>
        <taxon>Myxococcota</taxon>
        <taxon>Polyangia</taxon>
        <taxon>Polyangiales</taxon>
        <taxon>Polyangiaceae</taxon>
        <taxon>Sorangium</taxon>
    </lineage>
</organism>
<keyword evidence="6 11" id="KW-0067">ATP-binding</keyword>
<evidence type="ECO:0000313" key="13">
    <source>
        <dbReference type="EMBL" id="KYF51524.1"/>
    </source>
</evidence>
<feature type="domain" description="Asn/Gln amidotransferase" evidence="12">
    <location>
        <begin position="331"/>
        <end position="477"/>
    </location>
</feature>
<evidence type="ECO:0000256" key="5">
    <source>
        <dbReference type="ARBA" id="ARBA00022741"/>
    </source>
</evidence>
<dbReference type="GO" id="GO:0005524">
    <property type="term" value="F:ATP binding"/>
    <property type="evidence" value="ECO:0007669"/>
    <property type="project" value="UniProtKB-KW"/>
</dbReference>
<dbReference type="FunFam" id="1.10.10.410:FF:000001">
    <property type="entry name" value="Aspartyl/glutamyl-tRNA(Asn/Gln) amidotransferase subunit B"/>
    <property type="match status" value="1"/>
</dbReference>
<dbReference type="GO" id="GO:0006412">
    <property type="term" value="P:translation"/>
    <property type="evidence" value="ECO:0007669"/>
    <property type="project" value="UniProtKB-UniRule"/>
</dbReference>
<dbReference type="EC" id="6.3.5.-" evidence="11"/>
<protein>
    <recommendedName>
        <fullName evidence="3 11">Aspartyl/glutamyl-tRNA(Asn/Gln) amidotransferase subunit B</fullName>
        <shortName evidence="11">Asp/Glu-ADT subunit B</shortName>
        <ecNumber evidence="11">6.3.5.-</ecNumber>
    </recommendedName>
</protein>
<dbReference type="NCBIfam" id="NF004014">
    <property type="entry name" value="PRK05477.1-4"/>
    <property type="match status" value="1"/>
</dbReference>
<dbReference type="InterPro" id="IPR003789">
    <property type="entry name" value="Asn/Gln_tRNA_amidoTrase-B-like"/>
</dbReference>
<dbReference type="AlphaFoldDB" id="A0A150P738"/>
<dbReference type="InterPro" id="IPR017959">
    <property type="entry name" value="Asn/Gln-tRNA_amidoTrfase_suB/E"/>
</dbReference>
<proteinExistence type="inferred from homology"/>
<keyword evidence="4 11" id="KW-0436">Ligase</keyword>
<evidence type="ECO:0000256" key="3">
    <source>
        <dbReference type="ARBA" id="ARBA00016923"/>
    </source>
</evidence>
<comment type="caution">
    <text evidence="13">The sequence shown here is derived from an EMBL/GenBank/DDBJ whole genome shotgun (WGS) entry which is preliminary data.</text>
</comment>
<dbReference type="NCBIfam" id="TIGR00133">
    <property type="entry name" value="gatB"/>
    <property type="match status" value="1"/>
</dbReference>
<dbReference type="InterPro" id="IPR004413">
    <property type="entry name" value="GatB"/>
</dbReference>
<evidence type="ECO:0000256" key="2">
    <source>
        <dbReference type="ARBA" id="ARBA00011123"/>
    </source>
</evidence>
<dbReference type="Pfam" id="PF02934">
    <property type="entry name" value="GatB_N"/>
    <property type="match status" value="1"/>
</dbReference>
<dbReference type="GO" id="GO:0050567">
    <property type="term" value="F:glutaminyl-tRNA synthase (glutamine-hydrolyzing) activity"/>
    <property type="evidence" value="ECO:0007669"/>
    <property type="project" value="UniProtKB-UniRule"/>
</dbReference>
<evidence type="ECO:0000259" key="12">
    <source>
        <dbReference type="SMART" id="SM00845"/>
    </source>
</evidence>
<evidence type="ECO:0000256" key="9">
    <source>
        <dbReference type="ARBA" id="ARBA00047380"/>
    </source>
</evidence>
<evidence type="ECO:0000256" key="1">
    <source>
        <dbReference type="ARBA" id="ARBA00005306"/>
    </source>
</evidence>
<dbReference type="SUPFAM" id="SSF55931">
    <property type="entry name" value="Glutamine synthetase/guanido kinase"/>
    <property type="match status" value="1"/>
</dbReference>
<evidence type="ECO:0000256" key="10">
    <source>
        <dbReference type="ARBA" id="ARBA00047913"/>
    </source>
</evidence>
<keyword evidence="13" id="KW-0808">Transferase</keyword>
<name>A0A150P738_SORCE</name>
<keyword evidence="7 11" id="KW-0648">Protein biosynthesis</keyword>